<organism evidence="4 5">
    <name type="scientific">candidate division WOR-3 bacterium</name>
    <dbReference type="NCBI Taxonomy" id="2052148"/>
    <lineage>
        <taxon>Bacteria</taxon>
        <taxon>Bacteria division WOR-3</taxon>
    </lineage>
</organism>
<name>A0A350HB82_UNCW3</name>
<protein>
    <submittedName>
        <fullName evidence="4">Deoxynucleoside kinase</fullName>
    </submittedName>
</protein>
<evidence type="ECO:0000256" key="1">
    <source>
        <dbReference type="PIRSR" id="PIRSR000705-1"/>
    </source>
</evidence>
<feature type="domain" description="Deoxynucleoside kinase" evidence="3">
    <location>
        <begin position="9"/>
        <end position="201"/>
    </location>
</feature>
<dbReference type="InterPro" id="IPR050566">
    <property type="entry name" value="Deoxyribonucleoside_kinase"/>
</dbReference>
<dbReference type="SUPFAM" id="SSF52540">
    <property type="entry name" value="P-loop containing nucleoside triphosphate hydrolases"/>
    <property type="match status" value="1"/>
</dbReference>
<dbReference type="InterPro" id="IPR002624">
    <property type="entry name" value="DCK/DGK"/>
</dbReference>
<dbReference type="GO" id="GO:0005737">
    <property type="term" value="C:cytoplasm"/>
    <property type="evidence" value="ECO:0007669"/>
    <property type="project" value="TreeGrafter"/>
</dbReference>
<feature type="active site" description="Proton acceptor" evidence="1">
    <location>
        <position position="82"/>
    </location>
</feature>
<dbReference type="PIRSF" id="PIRSF000705">
    <property type="entry name" value="DNK"/>
    <property type="match status" value="1"/>
</dbReference>
<comment type="caution">
    <text evidence="4">The sequence shown here is derived from an EMBL/GenBank/DDBJ whole genome shotgun (WGS) entry which is preliminary data.</text>
</comment>
<sequence length="215" mass="25282">MMNPPYKFIAVEGVIGVGKTTLATKLAKYYKGEVILEPVEENPFLDKFYKNVEGFAFQTQIFFLFARYNQMKSLKQTKIFFDMLVSDYMFDKDRIFANLNLDENEFQLYEHILKFIEKDITSPDLVIYLQASPEVIMERIKKRSRSFEQDISIEYINELSRNYSNFFTYYKSCPVLIVNVDEVDLSKEQGPLSQIIQEIEKPFNGVKYLKPISIS</sequence>
<proteinExistence type="predicted"/>
<feature type="binding site" evidence="2">
    <location>
        <begin position="13"/>
        <end position="21"/>
    </location>
    <ligand>
        <name>ATP</name>
        <dbReference type="ChEBI" id="CHEBI:30616"/>
    </ligand>
</feature>
<dbReference type="GO" id="GO:0005524">
    <property type="term" value="F:ATP binding"/>
    <property type="evidence" value="ECO:0007669"/>
    <property type="project" value="UniProtKB-KW"/>
</dbReference>
<keyword evidence="2" id="KW-0547">Nucleotide-binding</keyword>
<evidence type="ECO:0000259" key="3">
    <source>
        <dbReference type="Pfam" id="PF01712"/>
    </source>
</evidence>
<evidence type="ECO:0000313" key="4">
    <source>
        <dbReference type="EMBL" id="HAV92798.1"/>
    </source>
</evidence>
<gene>
    <name evidence="4" type="ORF">DCW38_06425</name>
</gene>
<dbReference type="EMBL" id="DMZY01000188">
    <property type="protein sequence ID" value="HAV92798.1"/>
    <property type="molecule type" value="Genomic_DNA"/>
</dbReference>
<dbReference type="PANTHER" id="PTHR10513:SF46">
    <property type="entry name" value="DEOXYGUANOSINE KINASE"/>
    <property type="match status" value="1"/>
</dbReference>
<reference evidence="4 5" key="1">
    <citation type="journal article" date="2018" name="Nat. Biotechnol.">
        <title>A standardized bacterial taxonomy based on genome phylogeny substantially revises the tree of life.</title>
        <authorList>
            <person name="Parks D.H."/>
            <person name="Chuvochina M."/>
            <person name="Waite D.W."/>
            <person name="Rinke C."/>
            <person name="Skarshewski A."/>
            <person name="Chaumeil P.A."/>
            <person name="Hugenholtz P."/>
        </authorList>
    </citation>
    <scope>NUCLEOTIDE SEQUENCE [LARGE SCALE GENOMIC DNA]</scope>
    <source>
        <strain evidence="4">UBA9956</strain>
    </source>
</reference>
<dbReference type="CDD" id="cd01673">
    <property type="entry name" value="dNK"/>
    <property type="match status" value="1"/>
</dbReference>
<evidence type="ECO:0000256" key="2">
    <source>
        <dbReference type="PIRSR" id="PIRSR000705-3"/>
    </source>
</evidence>
<accession>A0A350HB82</accession>
<dbReference type="Proteomes" id="UP000264062">
    <property type="component" value="Unassembled WGS sequence"/>
</dbReference>
<keyword evidence="4" id="KW-0808">Transferase</keyword>
<dbReference type="AlphaFoldDB" id="A0A350HB82"/>
<feature type="binding site" evidence="2">
    <location>
        <begin position="139"/>
        <end position="143"/>
    </location>
    <ligand>
        <name>ATP</name>
        <dbReference type="ChEBI" id="CHEBI:30616"/>
    </ligand>
</feature>
<dbReference type="InterPro" id="IPR031314">
    <property type="entry name" value="DNK_dom"/>
</dbReference>
<dbReference type="GO" id="GO:0019136">
    <property type="term" value="F:deoxynucleoside kinase activity"/>
    <property type="evidence" value="ECO:0007669"/>
    <property type="project" value="InterPro"/>
</dbReference>
<dbReference type="PANTHER" id="PTHR10513">
    <property type="entry name" value="DEOXYNUCLEOSIDE KINASE"/>
    <property type="match status" value="1"/>
</dbReference>
<dbReference type="Gene3D" id="3.40.50.300">
    <property type="entry name" value="P-loop containing nucleotide triphosphate hydrolases"/>
    <property type="match status" value="1"/>
</dbReference>
<dbReference type="Pfam" id="PF01712">
    <property type="entry name" value="dNK"/>
    <property type="match status" value="1"/>
</dbReference>
<evidence type="ECO:0000313" key="5">
    <source>
        <dbReference type="Proteomes" id="UP000264062"/>
    </source>
</evidence>
<keyword evidence="4" id="KW-0418">Kinase</keyword>
<keyword evidence="2" id="KW-0067">ATP-binding</keyword>
<dbReference type="InterPro" id="IPR027417">
    <property type="entry name" value="P-loop_NTPase"/>
</dbReference>